<protein>
    <submittedName>
        <fullName evidence="2">Dienelactone hydrolase family protein</fullName>
    </submittedName>
</protein>
<keyword evidence="3" id="KW-1185">Reference proteome</keyword>
<keyword evidence="2" id="KW-0378">Hydrolase</keyword>
<dbReference type="PANTHER" id="PTHR46623:SF6">
    <property type="entry name" value="ALPHA_BETA-HYDROLASES SUPERFAMILY PROTEIN"/>
    <property type="match status" value="1"/>
</dbReference>
<gene>
    <name evidence="2" type="ORF">DRB17_04465</name>
</gene>
<dbReference type="Gene3D" id="3.40.50.1820">
    <property type="entry name" value="alpha/beta hydrolase"/>
    <property type="match status" value="1"/>
</dbReference>
<comment type="caution">
    <text evidence="2">The sequence shown here is derived from an EMBL/GenBank/DDBJ whole genome shotgun (WGS) entry which is preliminary data.</text>
</comment>
<dbReference type="AlphaFoldDB" id="A0A369TCH6"/>
<dbReference type="EMBL" id="QPMH01000003">
    <property type="protein sequence ID" value="RDD63033.1"/>
    <property type="molecule type" value="Genomic_DNA"/>
</dbReference>
<sequence length="257" mass="27626">MTEIPRRQILTGLASLPLAAVLADPRLARAAAAELQEVTIETAGGRSVSAALALPRETPAPAVLLIHEWWGLNDQIKAVAAELAAKHGYVALAVDLYGGEVAETPEKARALMGAVDDEAATDALASWIAWLRRHDKTTDKVGTVGWCFGGGWSLNASIAAPVDATVIYYGRVTRPAADLKRLQGPVLGHFATQDRWIDEAMVGGFASEMQAAGKTLEAHWYTADHAFANPTGARYDKEDAQLAWSRTLTFFSRHLRG</sequence>
<dbReference type="GO" id="GO:0016787">
    <property type="term" value="F:hydrolase activity"/>
    <property type="evidence" value="ECO:0007669"/>
    <property type="project" value="UniProtKB-KW"/>
</dbReference>
<evidence type="ECO:0000313" key="3">
    <source>
        <dbReference type="Proteomes" id="UP000253941"/>
    </source>
</evidence>
<dbReference type="PROSITE" id="PS51318">
    <property type="entry name" value="TAT"/>
    <property type="match status" value="1"/>
</dbReference>
<dbReference type="InterPro" id="IPR051049">
    <property type="entry name" value="Dienelactone_hydrolase-like"/>
</dbReference>
<dbReference type="Proteomes" id="UP000253941">
    <property type="component" value="Unassembled WGS sequence"/>
</dbReference>
<feature type="domain" description="Dienelactone hydrolase" evidence="1">
    <location>
        <begin position="49"/>
        <end position="254"/>
    </location>
</feature>
<evidence type="ECO:0000313" key="2">
    <source>
        <dbReference type="EMBL" id="RDD63033.1"/>
    </source>
</evidence>
<reference evidence="2 3" key="1">
    <citation type="submission" date="2018-07" db="EMBL/GenBank/DDBJ databases">
        <title>Venubactetium sediminum gen. nov., sp. nov., isolated from a marine solar saltern.</title>
        <authorList>
            <person name="Wang S."/>
        </authorList>
    </citation>
    <scope>NUCLEOTIDE SEQUENCE [LARGE SCALE GENOMIC DNA]</scope>
    <source>
        <strain evidence="2 3">WD2A32</strain>
    </source>
</reference>
<accession>A0A369TCH6</accession>
<proteinExistence type="predicted"/>
<dbReference type="PANTHER" id="PTHR46623">
    <property type="entry name" value="CARBOXYMETHYLENEBUTENOLIDASE-RELATED"/>
    <property type="match status" value="1"/>
</dbReference>
<dbReference type="InterPro" id="IPR002925">
    <property type="entry name" value="Dienelactn_hydro"/>
</dbReference>
<dbReference type="InterPro" id="IPR029058">
    <property type="entry name" value="AB_hydrolase_fold"/>
</dbReference>
<dbReference type="Pfam" id="PF01738">
    <property type="entry name" value="DLH"/>
    <property type="match status" value="1"/>
</dbReference>
<evidence type="ECO:0000259" key="1">
    <source>
        <dbReference type="Pfam" id="PF01738"/>
    </source>
</evidence>
<organism evidence="2 3">
    <name type="scientific">Ferruginivarius sediminum</name>
    <dbReference type="NCBI Taxonomy" id="2661937"/>
    <lineage>
        <taxon>Bacteria</taxon>
        <taxon>Pseudomonadati</taxon>
        <taxon>Pseudomonadota</taxon>
        <taxon>Alphaproteobacteria</taxon>
        <taxon>Rhodospirillales</taxon>
        <taxon>Rhodospirillaceae</taxon>
        <taxon>Ferruginivarius</taxon>
    </lineage>
</organism>
<dbReference type="RefSeq" id="WP_114580984.1">
    <property type="nucleotide sequence ID" value="NZ_QPMH01000003.1"/>
</dbReference>
<dbReference type="InterPro" id="IPR006311">
    <property type="entry name" value="TAT_signal"/>
</dbReference>
<name>A0A369TCH6_9PROT</name>
<dbReference type="SUPFAM" id="SSF53474">
    <property type="entry name" value="alpha/beta-Hydrolases"/>
    <property type="match status" value="1"/>
</dbReference>